<gene>
    <name evidence="2" type="ORF">V6N12_032758</name>
</gene>
<sequence length="230" mass="26814">MDKTWINLRSRASEEYIRGVTNFLNFAFERTEDGKIWCPCVNCVNTYRVSRRDAFDHLICDGFLKGYVRWIFHGERCDGSTSPTPTNVEEREFEHDVHNILYDMMAKWVMNNDEFHGQSVDPSRRLGDHNHRLQGDKFYDLLKDEEDERKSGWLTVKHAKLRDVFDMGDASSFDKDEEPKQLVLDDSIDISVSSWIRNDVGANGLNVTPDMEIENVEEDPINEQIVEAIF</sequence>
<organism evidence="2 3">
    <name type="scientific">Hibiscus sabdariffa</name>
    <name type="common">roselle</name>
    <dbReference type="NCBI Taxonomy" id="183260"/>
    <lineage>
        <taxon>Eukaryota</taxon>
        <taxon>Viridiplantae</taxon>
        <taxon>Streptophyta</taxon>
        <taxon>Embryophyta</taxon>
        <taxon>Tracheophyta</taxon>
        <taxon>Spermatophyta</taxon>
        <taxon>Magnoliopsida</taxon>
        <taxon>eudicotyledons</taxon>
        <taxon>Gunneridae</taxon>
        <taxon>Pentapetalae</taxon>
        <taxon>rosids</taxon>
        <taxon>malvids</taxon>
        <taxon>Malvales</taxon>
        <taxon>Malvaceae</taxon>
        <taxon>Malvoideae</taxon>
        <taxon>Hibiscus</taxon>
    </lineage>
</organism>
<feature type="domain" description="Transposase-associated" evidence="1">
    <location>
        <begin position="3"/>
        <end position="75"/>
    </location>
</feature>
<dbReference type="Proteomes" id="UP001472677">
    <property type="component" value="Unassembled WGS sequence"/>
</dbReference>
<comment type="caution">
    <text evidence="2">The sequence shown here is derived from an EMBL/GenBank/DDBJ whole genome shotgun (WGS) entry which is preliminary data.</text>
</comment>
<reference evidence="2 3" key="1">
    <citation type="journal article" date="2024" name="G3 (Bethesda)">
        <title>Genome assembly of Hibiscus sabdariffa L. provides insights into metabolisms of medicinal natural products.</title>
        <authorList>
            <person name="Kim T."/>
        </authorList>
    </citation>
    <scope>NUCLEOTIDE SEQUENCE [LARGE SCALE GENOMIC DNA]</scope>
    <source>
        <strain evidence="2">TK-2024</strain>
        <tissue evidence="2">Old leaves</tissue>
    </source>
</reference>
<evidence type="ECO:0000313" key="3">
    <source>
        <dbReference type="Proteomes" id="UP001472677"/>
    </source>
</evidence>
<evidence type="ECO:0000259" key="1">
    <source>
        <dbReference type="Pfam" id="PF13963"/>
    </source>
</evidence>
<dbReference type="Pfam" id="PF13963">
    <property type="entry name" value="Transpos_assoc"/>
    <property type="match status" value="1"/>
</dbReference>
<name>A0ABR1ZP52_9ROSI</name>
<dbReference type="EMBL" id="JBBPBM010001719">
    <property type="protein sequence ID" value="KAK8482443.1"/>
    <property type="molecule type" value="Genomic_DNA"/>
</dbReference>
<evidence type="ECO:0000313" key="2">
    <source>
        <dbReference type="EMBL" id="KAK8482443.1"/>
    </source>
</evidence>
<accession>A0ABR1ZP52</accession>
<dbReference type="InterPro" id="IPR029480">
    <property type="entry name" value="Transpos_assoc"/>
</dbReference>
<protein>
    <recommendedName>
        <fullName evidence="1">Transposase-associated domain-containing protein</fullName>
    </recommendedName>
</protein>
<keyword evidence="3" id="KW-1185">Reference proteome</keyword>
<proteinExistence type="predicted"/>